<keyword evidence="3" id="KW-1185">Reference proteome</keyword>
<sequence>MGVICCVTQIGAVFVVAEGNHNDPGSQIDAPANAIGDARASGPKPAFLLSSSLSLKTRMEMMLASGAIPTTPDPASGRAAMMPAMAVPCPCGSPSPSGRSPSCTSEVLPSVNAGASCGRVPSTPESTMETSTPAPVNRSSPGNASIALSTGGGPGIRAMTPGLQSLSAAKAEGAAAGISGATTSIGPASAAPTTAAANTRVRCRHAV</sequence>
<feature type="compositionally biased region" description="Low complexity" evidence="1">
    <location>
        <begin position="121"/>
        <end position="135"/>
    </location>
</feature>
<proteinExistence type="predicted"/>
<organism evidence="2 3">
    <name type="scientific">Leucobacter coleopterorum</name>
    <dbReference type="NCBI Taxonomy" id="2714933"/>
    <lineage>
        <taxon>Bacteria</taxon>
        <taxon>Bacillati</taxon>
        <taxon>Actinomycetota</taxon>
        <taxon>Actinomycetes</taxon>
        <taxon>Micrococcales</taxon>
        <taxon>Microbacteriaceae</taxon>
        <taxon>Leucobacter</taxon>
    </lineage>
</organism>
<dbReference type="EMBL" id="CP049933">
    <property type="protein sequence ID" value="QIM17492.1"/>
    <property type="molecule type" value="Genomic_DNA"/>
</dbReference>
<dbReference type="Proteomes" id="UP000503441">
    <property type="component" value="Chromosome"/>
</dbReference>
<protein>
    <submittedName>
        <fullName evidence="2">Uncharacterized protein</fullName>
    </submittedName>
</protein>
<gene>
    <name evidence="2" type="ORF">G7066_13600</name>
</gene>
<name>A0ABX6JT63_9MICO</name>
<feature type="region of interest" description="Disordered" evidence="1">
    <location>
        <begin position="114"/>
        <end position="156"/>
    </location>
</feature>
<evidence type="ECO:0000313" key="3">
    <source>
        <dbReference type="Proteomes" id="UP000503441"/>
    </source>
</evidence>
<evidence type="ECO:0000313" key="2">
    <source>
        <dbReference type="EMBL" id="QIM17492.1"/>
    </source>
</evidence>
<reference evidence="2 3" key="1">
    <citation type="submission" date="2020-03" db="EMBL/GenBank/DDBJ databases">
        <title>Leucobacter sp. nov., isolated from beetles.</title>
        <authorList>
            <person name="Hyun D.-W."/>
            <person name="Bae J.-W."/>
        </authorList>
    </citation>
    <scope>NUCLEOTIDE SEQUENCE [LARGE SCALE GENOMIC DNA]</scope>
    <source>
        <strain evidence="2 3">HDW9A</strain>
    </source>
</reference>
<feature type="compositionally biased region" description="Polar residues" evidence="1">
    <location>
        <begin position="137"/>
        <end position="148"/>
    </location>
</feature>
<accession>A0ABX6JT63</accession>
<evidence type="ECO:0000256" key="1">
    <source>
        <dbReference type="SAM" id="MobiDB-lite"/>
    </source>
</evidence>